<dbReference type="InterPro" id="IPR024923">
    <property type="entry name" value="PG_synth_SpoVB"/>
</dbReference>
<feature type="transmembrane region" description="Helical" evidence="6">
    <location>
        <begin position="192"/>
        <end position="216"/>
    </location>
</feature>
<feature type="transmembrane region" description="Helical" evidence="6">
    <location>
        <begin position="129"/>
        <end position="147"/>
    </location>
</feature>
<dbReference type="InterPro" id="IPR050833">
    <property type="entry name" value="Poly_Biosynth_Transport"/>
</dbReference>
<feature type="transmembrane region" description="Helical" evidence="6">
    <location>
        <begin position="500"/>
        <end position="520"/>
    </location>
</feature>
<sequence>MSSKLLRGTFVLTLGTYISRILGMIYLIPFGAMVGATGGALFQYGYNQYTLFLNIATMGFPAAVSKFVSKYNSKGDYETSRRMLRAGMSVMLVTGMIAFTILYLSAPFFAEMSLGGTSNNGLTIDHVVYVIRMVSLALLVVPIMSLVRGFFQGHQMMGPTAVSQVVEQLVRIIFLLGATYLILRVLNGGLVIAVGYATFAALIGSFGGLVVLYIYWNKRKGDLLAMKPNLVPSANLSYKKMFIELFSYAAPYVFVGLAIPLYSYIDTNTFNKAMIAAGHKDISQDMLAIVTLYVPKLVMIPVSLATAFGLTLIPTITESFTSKNYKLLNQQINQTMQIILFLVIPAVIGMSVLSGPAYTFFYGSESLRPDIGQDILFWYAPVAILFSLFTVNAAILQGINKQKFAVVSLFIGVIIKVLLNVPLIKLFQGDGAILATALGYIASLLYGFIMIKRHAGYSYSMLMKRVILIALLSVVMAVAVKLTQWLLGFFVTYQSGQLHAAIVVFICAAVGGAVYMYAAYRIGFLQKMFGNRLPRVLRKGRHSAH</sequence>
<evidence type="ECO:0000256" key="1">
    <source>
        <dbReference type="ARBA" id="ARBA00004651"/>
    </source>
</evidence>
<dbReference type="CDD" id="cd13124">
    <property type="entry name" value="MATE_SpoVB_like"/>
    <property type="match status" value="1"/>
</dbReference>
<dbReference type="InterPro" id="IPR002797">
    <property type="entry name" value="Polysacc_synth"/>
</dbReference>
<feature type="transmembrane region" description="Helical" evidence="6">
    <location>
        <begin position="89"/>
        <end position="109"/>
    </location>
</feature>
<feature type="transmembrane region" description="Helical" evidence="6">
    <location>
        <begin position="404"/>
        <end position="425"/>
    </location>
</feature>
<feature type="transmembrane region" description="Helical" evidence="6">
    <location>
        <begin position="297"/>
        <end position="317"/>
    </location>
</feature>
<dbReference type="Pfam" id="PF01943">
    <property type="entry name" value="Polysacc_synt"/>
    <property type="match status" value="1"/>
</dbReference>
<evidence type="ECO:0000313" key="7">
    <source>
        <dbReference type="EMBL" id="KXZ23233.1"/>
    </source>
</evidence>
<organism evidence="7 8">
    <name type="scientific">Bacillus nakamurai</name>
    <dbReference type="NCBI Taxonomy" id="1793963"/>
    <lineage>
        <taxon>Bacteria</taxon>
        <taxon>Bacillati</taxon>
        <taxon>Bacillota</taxon>
        <taxon>Bacilli</taxon>
        <taxon>Bacillales</taxon>
        <taxon>Bacillaceae</taxon>
        <taxon>Bacillus</taxon>
    </lineage>
</organism>
<dbReference type="RefSeq" id="WP_061520099.1">
    <property type="nucleotide sequence ID" value="NZ_JAJJBV010000050.1"/>
</dbReference>
<dbReference type="AlphaFoldDB" id="A0A150FCK6"/>
<keyword evidence="7" id="KW-0131">Cell cycle</keyword>
<dbReference type="PIRSF" id="PIRSF038958">
    <property type="entry name" value="PG_synth_SpoVB"/>
    <property type="match status" value="1"/>
</dbReference>
<feature type="transmembrane region" description="Helical" evidence="6">
    <location>
        <begin position="375"/>
        <end position="395"/>
    </location>
</feature>
<reference evidence="8" key="1">
    <citation type="submission" date="2016-02" db="EMBL/GenBank/DDBJ databases">
        <authorList>
            <person name="Dunlap C."/>
        </authorList>
    </citation>
    <scope>NUCLEOTIDE SEQUENCE [LARGE SCALE GENOMIC DNA]</scope>
    <source>
        <strain evidence="8">NRRL B-41092</strain>
    </source>
</reference>
<feature type="transmembrane region" description="Helical" evidence="6">
    <location>
        <begin position="338"/>
        <end position="363"/>
    </location>
</feature>
<comment type="subcellular location">
    <subcellularLocation>
        <location evidence="1">Cell membrane</location>
        <topology evidence="1">Multi-pass membrane protein</topology>
    </subcellularLocation>
</comment>
<evidence type="ECO:0000256" key="3">
    <source>
        <dbReference type="ARBA" id="ARBA00022692"/>
    </source>
</evidence>
<feature type="transmembrane region" description="Helical" evidence="6">
    <location>
        <begin position="48"/>
        <end position="68"/>
    </location>
</feature>
<dbReference type="GO" id="GO:0051301">
    <property type="term" value="P:cell division"/>
    <property type="evidence" value="ECO:0007669"/>
    <property type="project" value="UniProtKB-KW"/>
</dbReference>
<comment type="caution">
    <text evidence="7">The sequence shown here is derived from an EMBL/GenBank/DDBJ whole genome shotgun (WGS) entry which is preliminary data.</text>
</comment>
<keyword evidence="8" id="KW-1185">Reference proteome</keyword>
<feature type="transmembrane region" description="Helical" evidence="6">
    <location>
        <begin position="21"/>
        <end position="42"/>
    </location>
</feature>
<keyword evidence="4 6" id="KW-1133">Transmembrane helix</keyword>
<dbReference type="Proteomes" id="UP000075430">
    <property type="component" value="Unassembled WGS sequence"/>
</dbReference>
<keyword evidence="7" id="KW-0132">Cell division</keyword>
<evidence type="ECO:0000313" key="8">
    <source>
        <dbReference type="Proteomes" id="UP000075430"/>
    </source>
</evidence>
<accession>A0A150FCK6</accession>
<feature type="transmembrane region" description="Helical" evidence="6">
    <location>
        <begin position="245"/>
        <end position="265"/>
    </location>
</feature>
<evidence type="ECO:0000256" key="5">
    <source>
        <dbReference type="ARBA" id="ARBA00023136"/>
    </source>
</evidence>
<dbReference type="PANTHER" id="PTHR30250">
    <property type="entry name" value="PST FAMILY PREDICTED COLANIC ACID TRANSPORTER"/>
    <property type="match status" value="1"/>
</dbReference>
<dbReference type="STRING" id="1793963.AXI58_06890"/>
<dbReference type="GO" id="GO:0005886">
    <property type="term" value="C:plasma membrane"/>
    <property type="evidence" value="ECO:0007669"/>
    <property type="project" value="UniProtKB-SubCell"/>
</dbReference>
<evidence type="ECO:0000256" key="2">
    <source>
        <dbReference type="ARBA" id="ARBA00022475"/>
    </source>
</evidence>
<feature type="transmembrane region" description="Helical" evidence="6">
    <location>
        <begin position="431"/>
        <end position="450"/>
    </location>
</feature>
<name>A0A150FCK6_9BACI</name>
<dbReference type="PANTHER" id="PTHR30250:SF21">
    <property type="entry name" value="LIPID II FLIPPASE MURJ"/>
    <property type="match status" value="1"/>
</dbReference>
<keyword evidence="5 6" id="KW-0472">Membrane</keyword>
<gene>
    <name evidence="7" type="ORF">AXI58_06890</name>
</gene>
<dbReference type="EMBL" id="LSBA01000002">
    <property type="protein sequence ID" value="KXZ23233.1"/>
    <property type="molecule type" value="Genomic_DNA"/>
</dbReference>
<keyword evidence="3 6" id="KW-0812">Transmembrane</keyword>
<proteinExistence type="predicted"/>
<dbReference type="OrthoDB" id="9775950at2"/>
<evidence type="ECO:0000256" key="4">
    <source>
        <dbReference type="ARBA" id="ARBA00022989"/>
    </source>
</evidence>
<keyword evidence="2" id="KW-1003">Cell membrane</keyword>
<feature type="transmembrane region" description="Helical" evidence="6">
    <location>
        <begin position="168"/>
        <end position="186"/>
    </location>
</feature>
<evidence type="ECO:0000256" key="6">
    <source>
        <dbReference type="SAM" id="Phobius"/>
    </source>
</evidence>
<feature type="transmembrane region" description="Helical" evidence="6">
    <location>
        <begin position="462"/>
        <end position="480"/>
    </location>
</feature>
<protein>
    <submittedName>
        <fullName evidence="7">Cell division protein</fullName>
    </submittedName>
</protein>